<accession>A0A8R7UL16</accession>
<dbReference type="Proteomes" id="UP000015106">
    <property type="component" value="Chromosome 5"/>
</dbReference>
<reference evidence="2" key="2">
    <citation type="submission" date="2018-03" db="EMBL/GenBank/DDBJ databases">
        <title>The Triticum urartu genome reveals the dynamic nature of wheat genome evolution.</title>
        <authorList>
            <person name="Ling H."/>
            <person name="Ma B."/>
            <person name="Shi X."/>
            <person name="Liu H."/>
            <person name="Dong L."/>
            <person name="Sun H."/>
            <person name="Cao Y."/>
            <person name="Gao Q."/>
            <person name="Zheng S."/>
            <person name="Li Y."/>
            <person name="Yu Y."/>
            <person name="Du H."/>
            <person name="Qi M."/>
            <person name="Li Y."/>
            <person name="Yu H."/>
            <person name="Cui Y."/>
            <person name="Wang N."/>
            <person name="Chen C."/>
            <person name="Wu H."/>
            <person name="Zhao Y."/>
            <person name="Zhang J."/>
            <person name="Li Y."/>
            <person name="Zhou W."/>
            <person name="Zhang B."/>
            <person name="Hu W."/>
            <person name="Eijk M."/>
            <person name="Tang J."/>
            <person name="Witsenboer H."/>
            <person name="Zhao S."/>
            <person name="Li Z."/>
            <person name="Zhang A."/>
            <person name="Wang D."/>
            <person name="Liang C."/>
        </authorList>
    </citation>
    <scope>NUCLEOTIDE SEQUENCE [LARGE SCALE GENOMIC DNA]</scope>
    <source>
        <strain evidence="2">cv. G1812</strain>
    </source>
</reference>
<dbReference type="AlphaFoldDB" id="A0A8R7UL16"/>
<dbReference type="Pfam" id="PF13966">
    <property type="entry name" value="zf-RVT"/>
    <property type="match status" value="1"/>
</dbReference>
<evidence type="ECO:0000313" key="2">
    <source>
        <dbReference type="EnsemblPlants" id="TuG1812G0500003445.01.T01.cds327969"/>
    </source>
</evidence>
<proteinExistence type="predicted"/>
<sequence length="81" mass="10013">MHSHMVTIQPCKWLWSSRCTLKIKVFAWLLFFDRLNTKDLLVRRHWRAGDADNLCVLCHQHIYEDRQHLFFSYNFSMRIWT</sequence>
<evidence type="ECO:0000313" key="3">
    <source>
        <dbReference type="Proteomes" id="UP000015106"/>
    </source>
</evidence>
<keyword evidence="3" id="KW-1185">Reference proteome</keyword>
<dbReference type="EnsemblPlants" id="TuG1812G0500003445.01.T01">
    <property type="protein sequence ID" value="TuG1812G0500003445.01.T01.cds327969"/>
    <property type="gene ID" value="TuG1812G0500003445.01"/>
</dbReference>
<dbReference type="Gramene" id="TuG1812G0500003445.01.T01">
    <property type="protein sequence ID" value="TuG1812G0500003445.01.T01.cds327969"/>
    <property type="gene ID" value="TuG1812G0500003445.01"/>
</dbReference>
<feature type="domain" description="Reverse transcriptase zinc-binding" evidence="1">
    <location>
        <begin position="5"/>
        <end position="80"/>
    </location>
</feature>
<dbReference type="InterPro" id="IPR026960">
    <property type="entry name" value="RVT-Znf"/>
</dbReference>
<evidence type="ECO:0000259" key="1">
    <source>
        <dbReference type="Pfam" id="PF13966"/>
    </source>
</evidence>
<protein>
    <recommendedName>
        <fullName evidence="1">Reverse transcriptase zinc-binding domain-containing protein</fullName>
    </recommendedName>
</protein>
<reference evidence="2" key="3">
    <citation type="submission" date="2022-06" db="UniProtKB">
        <authorList>
            <consortium name="EnsemblPlants"/>
        </authorList>
    </citation>
    <scope>IDENTIFICATION</scope>
</reference>
<organism evidence="2 3">
    <name type="scientific">Triticum urartu</name>
    <name type="common">Red wild einkorn</name>
    <name type="synonym">Crithodium urartu</name>
    <dbReference type="NCBI Taxonomy" id="4572"/>
    <lineage>
        <taxon>Eukaryota</taxon>
        <taxon>Viridiplantae</taxon>
        <taxon>Streptophyta</taxon>
        <taxon>Embryophyta</taxon>
        <taxon>Tracheophyta</taxon>
        <taxon>Spermatophyta</taxon>
        <taxon>Magnoliopsida</taxon>
        <taxon>Liliopsida</taxon>
        <taxon>Poales</taxon>
        <taxon>Poaceae</taxon>
        <taxon>BOP clade</taxon>
        <taxon>Pooideae</taxon>
        <taxon>Triticodae</taxon>
        <taxon>Triticeae</taxon>
        <taxon>Triticinae</taxon>
        <taxon>Triticum</taxon>
    </lineage>
</organism>
<reference evidence="3" key="1">
    <citation type="journal article" date="2013" name="Nature">
        <title>Draft genome of the wheat A-genome progenitor Triticum urartu.</title>
        <authorList>
            <person name="Ling H.Q."/>
            <person name="Zhao S."/>
            <person name="Liu D."/>
            <person name="Wang J."/>
            <person name="Sun H."/>
            <person name="Zhang C."/>
            <person name="Fan H."/>
            <person name="Li D."/>
            <person name="Dong L."/>
            <person name="Tao Y."/>
            <person name="Gao C."/>
            <person name="Wu H."/>
            <person name="Li Y."/>
            <person name="Cui Y."/>
            <person name="Guo X."/>
            <person name="Zheng S."/>
            <person name="Wang B."/>
            <person name="Yu K."/>
            <person name="Liang Q."/>
            <person name="Yang W."/>
            <person name="Lou X."/>
            <person name="Chen J."/>
            <person name="Feng M."/>
            <person name="Jian J."/>
            <person name="Zhang X."/>
            <person name="Luo G."/>
            <person name="Jiang Y."/>
            <person name="Liu J."/>
            <person name="Wang Z."/>
            <person name="Sha Y."/>
            <person name="Zhang B."/>
            <person name="Wu H."/>
            <person name="Tang D."/>
            <person name="Shen Q."/>
            <person name="Xue P."/>
            <person name="Zou S."/>
            <person name="Wang X."/>
            <person name="Liu X."/>
            <person name="Wang F."/>
            <person name="Yang Y."/>
            <person name="An X."/>
            <person name="Dong Z."/>
            <person name="Zhang K."/>
            <person name="Zhang X."/>
            <person name="Luo M.C."/>
            <person name="Dvorak J."/>
            <person name="Tong Y."/>
            <person name="Wang J."/>
            <person name="Yang H."/>
            <person name="Li Z."/>
            <person name="Wang D."/>
            <person name="Zhang A."/>
            <person name="Wang J."/>
        </authorList>
    </citation>
    <scope>NUCLEOTIDE SEQUENCE</scope>
    <source>
        <strain evidence="3">cv. G1812</strain>
    </source>
</reference>
<name>A0A8R7UL16_TRIUA</name>